<keyword evidence="1" id="KW-0479">Metal-binding</keyword>
<dbReference type="PANTHER" id="PTHR46910:SF38">
    <property type="entry name" value="ZN(2)-C6 FUNGAL-TYPE DOMAIN-CONTAINING PROTEIN"/>
    <property type="match status" value="1"/>
</dbReference>
<feature type="domain" description="Zn(2)-C6 fungal-type" evidence="4">
    <location>
        <begin position="26"/>
        <end position="70"/>
    </location>
</feature>
<dbReference type="GO" id="GO:0000981">
    <property type="term" value="F:DNA-binding transcription factor activity, RNA polymerase II-specific"/>
    <property type="evidence" value="ECO:0007669"/>
    <property type="project" value="InterPro"/>
</dbReference>
<dbReference type="Gene3D" id="4.10.240.10">
    <property type="entry name" value="Zn(2)-C6 fungal-type DNA-binding domain"/>
    <property type="match status" value="1"/>
</dbReference>
<feature type="region of interest" description="Disordered" evidence="3">
    <location>
        <begin position="115"/>
        <end position="153"/>
    </location>
</feature>
<feature type="compositionally biased region" description="Polar residues" evidence="3">
    <location>
        <begin position="40"/>
        <end position="56"/>
    </location>
</feature>
<proteinExistence type="predicted"/>
<dbReference type="SMART" id="SM00066">
    <property type="entry name" value="GAL4"/>
    <property type="match status" value="1"/>
</dbReference>
<evidence type="ECO:0000313" key="7">
    <source>
        <dbReference type="Proteomes" id="UP001201163"/>
    </source>
</evidence>
<sequence length="688" mass="77475">MNHSSDEDNLLATTPPNPNSTKRRRVQNQRACDRCRQKKSGGTQSNSKCPHCSSSGADCIFTESIKVRGPPKRFVDSLETRLEKMEGMISRLYPDGDLSQEMELDGWARSFHPENVSTEEQSPIANNANDSPSYPSLPAPETSESYSDDSEADAKYGADDLLNSLRGLCIRPNPRRYFGKSSGISLMRTAMTVKSKASSGESTGAEPGIYTQRRHEFWYLHPWELGRFQSARRRFDFPETGLLVDLIKLYFNVVAPMVPLLHRPTFMRAIGDGLHLRDDKFGSLVLLVCATASRYTRDPRVLLENGHWHSAGWKWFKQVEPFSCTVLSGPELYDLQVATLAVVYVHGSLPPQEGWIMVGVGLRLAQDVGAHRKRSPSARPTVEDELWKRAFWVLLMFDIWTSSSLGRPCAMTEESHDVDLPIECDDEYWESSDPALAFRQPPGKPSKVSFFNYLIKINLLHSHALRTIYSLSKSTLMTSWRAREKDWEEHTVAELDSALNSWFDSIPDHLRWDPKREDETFFVQSAHLRSTYYFIQIAIHRPFIPSSGKGSSLSFAALAICASAARAYSHVADTFRKRCPNRTSPGIIVRTFSFVRHSGIRSCQGWWDAQLPAFVSATILLLSLWGAKRSGTSLDPAREMQDVRKCMMLLETAEARWSIAGRLRDLLTDLTTAGNLTVPAASPASNKR</sequence>
<dbReference type="AlphaFoldDB" id="A0AAD4LGQ7"/>
<dbReference type="InterPro" id="IPR050987">
    <property type="entry name" value="AtrR-like"/>
</dbReference>
<dbReference type="CDD" id="cd00067">
    <property type="entry name" value="GAL4"/>
    <property type="match status" value="1"/>
</dbReference>
<evidence type="ECO:0000256" key="2">
    <source>
        <dbReference type="ARBA" id="ARBA00023242"/>
    </source>
</evidence>
<dbReference type="GO" id="GO:0008270">
    <property type="term" value="F:zinc ion binding"/>
    <property type="evidence" value="ECO:0007669"/>
    <property type="project" value="InterPro"/>
</dbReference>
<protein>
    <submittedName>
        <fullName evidence="6">Fungal-specific transcription factor domain-containing protein</fullName>
    </submittedName>
</protein>
<dbReference type="GO" id="GO:0003677">
    <property type="term" value="F:DNA binding"/>
    <property type="evidence" value="ECO:0007669"/>
    <property type="project" value="InterPro"/>
</dbReference>
<dbReference type="SMART" id="SM00906">
    <property type="entry name" value="Fungal_trans"/>
    <property type="match status" value="1"/>
</dbReference>
<feature type="domain" description="Xylanolytic transcriptional activator regulatory" evidence="5">
    <location>
        <begin position="354"/>
        <end position="427"/>
    </location>
</feature>
<feature type="region of interest" description="Disordered" evidence="3">
    <location>
        <begin position="1"/>
        <end position="57"/>
    </location>
</feature>
<evidence type="ECO:0000313" key="6">
    <source>
        <dbReference type="EMBL" id="KAH8991193.1"/>
    </source>
</evidence>
<keyword evidence="2" id="KW-0539">Nucleus</keyword>
<gene>
    <name evidence="6" type="ORF">EDB92DRAFT_682941</name>
</gene>
<reference evidence="6" key="1">
    <citation type="submission" date="2022-01" db="EMBL/GenBank/DDBJ databases">
        <title>Comparative genomics reveals a dynamic genome evolution in the ectomycorrhizal milk-cap (Lactarius) mushrooms.</title>
        <authorList>
            <consortium name="DOE Joint Genome Institute"/>
            <person name="Lebreton A."/>
            <person name="Tang N."/>
            <person name="Kuo A."/>
            <person name="LaButti K."/>
            <person name="Drula E."/>
            <person name="Barry K."/>
            <person name="Clum A."/>
            <person name="Lipzen A."/>
            <person name="Mousain D."/>
            <person name="Ng V."/>
            <person name="Wang R."/>
            <person name="Wang X."/>
            <person name="Dai Y."/>
            <person name="Henrissat B."/>
            <person name="Grigoriev I.V."/>
            <person name="Guerin-Laguette A."/>
            <person name="Yu F."/>
            <person name="Martin F.M."/>
        </authorList>
    </citation>
    <scope>NUCLEOTIDE SEQUENCE</scope>
    <source>
        <strain evidence="6">QP</strain>
    </source>
</reference>
<dbReference type="EMBL" id="JAKELL010000027">
    <property type="protein sequence ID" value="KAH8991193.1"/>
    <property type="molecule type" value="Genomic_DNA"/>
</dbReference>
<evidence type="ECO:0000256" key="3">
    <source>
        <dbReference type="SAM" id="MobiDB-lite"/>
    </source>
</evidence>
<comment type="caution">
    <text evidence="6">The sequence shown here is derived from an EMBL/GenBank/DDBJ whole genome shotgun (WGS) entry which is preliminary data.</text>
</comment>
<feature type="compositionally biased region" description="Polar residues" evidence="3">
    <location>
        <begin position="115"/>
        <end position="134"/>
    </location>
</feature>
<organism evidence="6 7">
    <name type="scientific">Lactarius akahatsu</name>
    <dbReference type="NCBI Taxonomy" id="416441"/>
    <lineage>
        <taxon>Eukaryota</taxon>
        <taxon>Fungi</taxon>
        <taxon>Dikarya</taxon>
        <taxon>Basidiomycota</taxon>
        <taxon>Agaricomycotina</taxon>
        <taxon>Agaricomycetes</taxon>
        <taxon>Russulales</taxon>
        <taxon>Russulaceae</taxon>
        <taxon>Lactarius</taxon>
    </lineage>
</organism>
<dbReference type="InterPro" id="IPR001138">
    <property type="entry name" value="Zn2Cys6_DnaBD"/>
</dbReference>
<dbReference type="PANTHER" id="PTHR46910">
    <property type="entry name" value="TRANSCRIPTION FACTOR PDR1"/>
    <property type="match status" value="1"/>
</dbReference>
<name>A0AAD4LGQ7_9AGAM</name>
<keyword evidence="7" id="KW-1185">Reference proteome</keyword>
<evidence type="ECO:0000256" key="1">
    <source>
        <dbReference type="ARBA" id="ARBA00022723"/>
    </source>
</evidence>
<evidence type="ECO:0000259" key="5">
    <source>
        <dbReference type="SMART" id="SM00906"/>
    </source>
</evidence>
<dbReference type="SUPFAM" id="SSF57701">
    <property type="entry name" value="Zn2/Cys6 DNA-binding domain"/>
    <property type="match status" value="1"/>
</dbReference>
<dbReference type="Pfam" id="PF04082">
    <property type="entry name" value="Fungal_trans"/>
    <property type="match status" value="1"/>
</dbReference>
<dbReference type="CDD" id="cd12148">
    <property type="entry name" value="fungal_TF_MHR"/>
    <property type="match status" value="1"/>
</dbReference>
<accession>A0AAD4LGQ7</accession>
<dbReference type="InterPro" id="IPR007219">
    <property type="entry name" value="XnlR_reg_dom"/>
</dbReference>
<dbReference type="Proteomes" id="UP001201163">
    <property type="component" value="Unassembled WGS sequence"/>
</dbReference>
<evidence type="ECO:0000259" key="4">
    <source>
        <dbReference type="SMART" id="SM00066"/>
    </source>
</evidence>
<dbReference type="GO" id="GO:0006351">
    <property type="term" value="P:DNA-templated transcription"/>
    <property type="evidence" value="ECO:0007669"/>
    <property type="project" value="InterPro"/>
</dbReference>
<dbReference type="InterPro" id="IPR036864">
    <property type="entry name" value="Zn2-C6_fun-type_DNA-bd_sf"/>
</dbReference>